<sequence length="93" mass="9880">MDKHSYPQHSGNGHHQQQGQAPGMYQASDGKWYPVTQMPQGSGYGQQPYGHQQPMHPHSQPVYVQQQKPNGGSGGMGCVAGLLAGACCGLCLC</sequence>
<keyword evidence="3" id="KW-1185">Reference proteome</keyword>
<name>A0ABZ1D507_9TREE</name>
<dbReference type="EMBL" id="CP141888">
    <property type="protein sequence ID" value="WRT69131.1"/>
    <property type="molecule type" value="Genomic_DNA"/>
</dbReference>
<feature type="region of interest" description="Disordered" evidence="1">
    <location>
        <begin position="1"/>
        <end position="68"/>
    </location>
</feature>
<evidence type="ECO:0000256" key="1">
    <source>
        <dbReference type="SAM" id="MobiDB-lite"/>
    </source>
</evidence>
<feature type="compositionally biased region" description="Low complexity" evidence="1">
    <location>
        <begin position="8"/>
        <end position="20"/>
    </location>
</feature>
<dbReference type="RefSeq" id="XP_062793870.1">
    <property type="nucleotide sequence ID" value="XM_062937819.1"/>
</dbReference>
<dbReference type="Proteomes" id="UP001329825">
    <property type="component" value="Chromosome 8"/>
</dbReference>
<reference evidence="2 3" key="1">
    <citation type="submission" date="2024-01" db="EMBL/GenBank/DDBJ databases">
        <title>Comparative genomics of Cryptococcus and Kwoniella reveals pathogenesis evolution and contrasting modes of karyotype evolution via chromosome fusion or intercentromeric recombination.</title>
        <authorList>
            <person name="Coelho M.A."/>
            <person name="David-Palma M."/>
            <person name="Shea T."/>
            <person name="Bowers K."/>
            <person name="McGinley-Smith S."/>
            <person name="Mohammad A.W."/>
            <person name="Gnirke A."/>
            <person name="Yurkov A.M."/>
            <person name="Nowrousian M."/>
            <person name="Sun S."/>
            <person name="Cuomo C.A."/>
            <person name="Heitman J."/>
        </authorList>
    </citation>
    <scope>NUCLEOTIDE SEQUENCE [LARGE SCALE GENOMIC DNA]</scope>
    <source>
        <strain evidence="2">CBS 11374</strain>
    </source>
</reference>
<gene>
    <name evidence="2" type="ORF">IL334_006115</name>
</gene>
<protein>
    <recommendedName>
        <fullName evidence="4">Cysteine-rich transmembrane CYSTM domain-containing protein</fullName>
    </recommendedName>
</protein>
<organism evidence="2 3">
    <name type="scientific">Kwoniella shivajii</name>
    <dbReference type="NCBI Taxonomy" id="564305"/>
    <lineage>
        <taxon>Eukaryota</taxon>
        <taxon>Fungi</taxon>
        <taxon>Dikarya</taxon>
        <taxon>Basidiomycota</taxon>
        <taxon>Agaricomycotina</taxon>
        <taxon>Tremellomycetes</taxon>
        <taxon>Tremellales</taxon>
        <taxon>Cryptococcaceae</taxon>
        <taxon>Kwoniella</taxon>
    </lineage>
</organism>
<evidence type="ECO:0008006" key="4">
    <source>
        <dbReference type="Google" id="ProtNLM"/>
    </source>
</evidence>
<dbReference type="GeneID" id="87958245"/>
<evidence type="ECO:0000313" key="3">
    <source>
        <dbReference type="Proteomes" id="UP001329825"/>
    </source>
</evidence>
<evidence type="ECO:0000313" key="2">
    <source>
        <dbReference type="EMBL" id="WRT69131.1"/>
    </source>
</evidence>
<feature type="compositionally biased region" description="Low complexity" evidence="1">
    <location>
        <begin position="37"/>
        <end position="57"/>
    </location>
</feature>
<accession>A0ABZ1D507</accession>
<proteinExistence type="predicted"/>